<gene>
    <name evidence="1" type="ORF">CHIRRI_LOCUS13563</name>
</gene>
<evidence type="ECO:0000313" key="2">
    <source>
        <dbReference type="Proteomes" id="UP001153620"/>
    </source>
</evidence>
<dbReference type="EMBL" id="OU895880">
    <property type="protein sequence ID" value="CAG9810750.1"/>
    <property type="molecule type" value="Genomic_DNA"/>
</dbReference>
<keyword evidence="2" id="KW-1185">Reference proteome</keyword>
<reference evidence="1" key="1">
    <citation type="submission" date="2022-01" db="EMBL/GenBank/DDBJ databases">
        <authorList>
            <person name="King R."/>
        </authorList>
    </citation>
    <scope>NUCLEOTIDE SEQUENCE</scope>
</reference>
<evidence type="ECO:0000313" key="1">
    <source>
        <dbReference type="EMBL" id="CAG9810750.1"/>
    </source>
</evidence>
<name>A0A9N9X088_9DIPT</name>
<reference evidence="1" key="2">
    <citation type="submission" date="2022-10" db="EMBL/GenBank/DDBJ databases">
        <authorList>
            <consortium name="ENA_rothamsted_submissions"/>
            <consortium name="culmorum"/>
            <person name="King R."/>
        </authorList>
    </citation>
    <scope>NUCLEOTIDE SEQUENCE</scope>
</reference>
<sequence>MQSGIDTRSLQVASNNLPKGKVTSSAHCVCDISMPI</sequence>
<organism evidence="1 2">
    <name type="scientific">Chironomus riparius</name>
    <dbReference type="NCBI Taxonomy" id="315576"/>
    <lineage>
        <taxon>Eukaryota</taxon>
        <taxon>Metazoa</taxon>
        <taxon>Ecdysozoa</taxon>
        <taxon>Arthropoda</taxon>
        <taxon>Hexapoda</taxon>
        <taxon>Insecta</taxon>
        <taxon>Pterygota</taxon>
        <taxon>Neoptera</taxon>
        <taxon>Endopterygota</taxon>
        <taxon>Diptera</taxon>
        <taxon>Nematocera</taxon>
        <taxon>Chironomoidea</taxon>
        <taxon>Chironomidae</taxon>
        <taxon>Chironominae</taxon>
        <taxon>Chironomus</taxon>
    </lineage>
</organism>
<accession>A0A9N9X088</accession>
<proteinExistence type="predicted"/>
<protein>
    <submittedName>
        <fullName evidence="1">Uncharacterized protein</fullName>
    </submittedName>
</protein>
<dbReference type="Proteomes" id="UP001153620">
    <property type="component" value="Chromosome 4"/>
</dbReference>
<dbReference type="AlphaFoldDB" id="A0A9N9X088"/>